<accession>A0ABD5QLF2</accession>
<dbReference type="RefSeq" id="WP_224828709.1">
    <property type="nucleotide sequence ID" value="NZ_JAIVEF010000009.1"/>
</dbReference>
<keyword evidence="2" id="KW-1185">Reference proteome</keyword>
<protein>
    <submittedName>
        <fullName evidence="1">Pyridoxamine 5'-phosphate oxidase family protein</fullName>
    </submittedName>
</protein>
<gene>
    <name evidence="1" type="ORF">ACFPFO_22180</name>
</gene>
<evidence type="ECO:0000313" key="1">
    <source>
        <dbReference type="EMBL" id="MFC4990409.1"/>
    </source>
</evidence>
<dbReference type="Proteomes" id="UP001595925">
    <property type="component" value="Unassembled WGS sequence"/>
</dbReference>
<dbReference type="InterPro" id="IPR012349">
    <property type="entry name" value="Split_barrel_FMN-bd"/>
</dbReference>
<comment type="caution">
    <text evidence="1">The sequence shown here is derived from an EMBL/GenBank/DDBJ whole genome shotgun (WGS) entry which is preliminary data.</text>
</comment>
<dbReference type="EMBL" id="JBHSJG010000072">
    <property type="protein sequence ID" value="MFC4990409.1"/>
    <property type="molecule type" value="Genomic_DNA"/>
</dbReference>
<dbReference type="AlphaFoldDB" id="A0ABD5QLF2"/>
<evidence type="ECO:0000313" key="2">
    <source>
        <dbReference type="Proteomes" id="UP001595925"/>
    </source>
</evidence>
<organism evidence="1 2">
    <name type="scientific">Saliphagus infecundisoli</name>
    <dbReference type="NCBI Taxonomy" id="1849069"/>
    <lineage>
        <taxon>Archaea</taxon>
        <taxon>Methanobacteriati</taxon>
        <taxon>Methanobacteriota</taxon>
        <taxon>Stenosarchaea group</taxon>
        <taxon>Halobacteria</taxon>
        <taxon>Halobacteriales</taxon>
        <taxon>Natrialbaceae</taxon>
        <taxon>Saliphagus</taxon>
    </lineage>
</organism>
<dbReference type="Gene3D" id="2.30.110.10">
    <property type="entry name" value="Electron Transport, Fmn-binding Protein, Chain A"/>
    <property type="match status" value="1"/>
</dbReference>
<dbReference type="Pfam" id="PF12900">
    <property type="entry name" value="Pyridox_ox_2"/>
    <property type="match status" value="1"/>
</dbReference>
<name>A0ABD5QLF2_9EURY</name>
<dbReference type="SUPFAM" id="SSF50475">
    <property type="entry name" value="FMN-binding split barrel"/>
    <property type="match status" value="1"/>
</dbReference>
<sequence>MSNWNRMNKEEISEFLGRGGTGVISFATESDEPPVTIPVSYGYNADIEALYFQLSIPQESRKAELVPRQVSFVVHDETDGGWQSVVATGQLEEISDSPYESTAIQGMWAIEIPIVEIFDRPRTEVTFRYFLLEPETLTGRTEVPSQ</sequence>
<proteinExistence type="predicted"/>
<dbReference type="InterPro" id="IPR024747">
    <property type="entry name" value="Pyridox_Oxase-rel"/>
</dbReference>
<reference evidence="1 2" key="1">
    <citation type="journal article" date="2019" name="Int. J. Syst. Evol. Microbiol.">
        <title>The Global Catalogue of Microorganisms (GCM) 10K type strain sequencing project: providing services to taxonomists for standard genome sequencing and annotation.</title>
        <authorList>
            <consortium name="The Broad Institute Genomics Platform"/>
            <consortium name="The Broad Institute Genome Sequencing Center for Infectious Disease"/>
            <person name="Wu L."/>
            <person name="Ma J."/>
        </authorList>
    </citation>
    <scope>NUCLEOTIDE SEQUENCE [LARGE SCALE GENOMIC DNA]</scope>
    <source>
        <strain evidence="1 2">CGMCC 1.15824</strain>
    </source>
</reference>